<proteinExistence type="predicted"/>
<protein>
    <submittedName>
        <fullName evidence="1">Uncharacterized protein</fullName>
    </submittedName>
</protein>
<accession>A0A6C0KY73</accession>
<organism evidence="1">
    <name type="scientific">viral metagenome</name>
    <dbReference type="NCBI Taxonomy" id="1070528"/>
    <lineage>
        <taxon>unclassified sequences</taxon>
        <taxon>metagenomes</taxon>
        <taxon>organismal metagenomes</taxon>
    </lineage>
</organism>
<reference evidence="1" key="1">
    <citation type="journal article" date="2020" name="Nature">
        <title>Giant virus diversity and host interactions through global metagenomics.</title>
        <authorList>
            <person name="Schulz F."/>
            <person name="Roux S."/>
            <person name="Paez-Espino D."/>
            <person name="Jungbluth S."/>
            <person name="Walsh D.A."/>
            <person name="Denef V.J."/>
            <person name="McMahon K.D."/>
            <person name="Konstantinidis K.T."/>
            <person name="Eloe-Fadrosh E.A."/>
            <person name="Kyrpides N.C."/>
            <person name="Woyke T."/>
        </authorList>
    </citation>
    <scope>NUCLEOTIDE SEQUENCE</scope>
    <source>
        <strain evidence="1">GVMAG-S-ERX555907-63</strain>
    </source>
</reference>
<evidence type="ECO:0000313" key="1">
    <source>
        <dbReference type="EMBL" id="QHU22932.1"/>
    </source>
</evidence>
<name>A0A6C0KY73_9ZZZZ</name>
<dbReference type="EMBL" id="MN741019">
    <property type="protein sequence ID" value="QHU22932.1"/>
    <property type="molecule type" value="Genomic_DNA"/>
</dbReference>
<dbReference type="AlphaFoldDB" id="A0A6C0KY73"/>
<sequence length="334" mass="39316">MVFFSYKYFMPVTIIFYGLTRSLKKTMKSLKKNIFKPLIDENIPFQIYVHTYDLNELTNERSGENKSKLDHNSDLNLLKSVTKEIGKNLTIKVTNQENFLNSIKIEDYISHGDPWDHTNETVKYKSLKNLLCQLNSLRIVSEIAIKRQDDAYLFLRPDLLYVDKLDIEIIKTCEQFPINNNKKKAGIVFTPPWAKNGGLNDRIACCSFESAKLYGLRFNNSQKYSEKKTLHSETYLDSTLYYVKRQRFFMRALRIRANGNISPDIPKFSNIEKQKELERNIADLLREKRDLPRELILNICEYVDFRCYLCNKVLYPWKMIGYSGLYLCSNECYA</sequence>